<dbReference type="PROSITE" id="PS51819">
    <property type="entry name" value="VOC"/>
    <property type="match status" value="1"/>
</dbReference>
<reference evidence="4 5" key="1">
    <citation type="submission" date="2020-07" db="EMBL/GenBank/DDBJ databases">
        <title>Sequencing the genomes of 1000 actinobacteria strains.</title>
        <authorList>
            <person name="Klenk H.-P."/>
        </authorList>
    </citation>
    <scope>NUCLEOTIDE SEQUENCE [LARGE SCALE GENOMIC DNA]</scope>
    <source>
        <strain evidence="4 5">DSM 45763</strain>
    </source>
</reference>
<dbReference type="InterPro" id="IPR017515">
    <property type="entry name" value="MeMalonyl-CoA_epimerase"/>
</dbReference>
<dbReference type="PANTHER" id="PTHR43048">
    <property type="entry name" value="METHYLMALONYL-COA EPIMERASE"/>
    <property type="match status" value="1"/>
</dbReference>
<dbReference type="AlphaFoldDB" id="A0A852UWX0"/>
<evidence type="ECO:0000256" key="1">
    <source>
        <dbReference type="ARBA" id="ARBA00009308"/>
    </source>
</evidence>
<dbReference type="CDD" id="cd07249">
    <property type="entry name" value="MMCE"/>
    <property type="match status" value="1"/>
</dbReference>
<dbReference type="InterPro" id="IPR029068">
    <property type="entry name" value="Glyas_Bleomycin-R_OHBP_Dase"/>
</dbReference>
<comment type="caution">
    <text evidence="4">The sequence shown here is derived from an EMBL/GenBank/DDBJ whole genome shotgun (WGS) entry which is preliminary data.</text>
</comment>
<dbReference type="Gene3D" id="3.10.180.10">
    <property type="entry name" value="2,3-Dihydroxybiphenyl 1,2-Dioxygenase, domain 1"/>
    <property type="match status" value="1"/>
</dbReference>
<dbReference type="EMBL" id="JACCCO010000001">
    <property type="protein sequence ID" value="NYF39564.1"/>
    <property type="molecule type" value="Genomic_DNA"/>
</dbReference>
<comment type="similarity">
    <text evidence="1">Belongs to the methylmalonyl-CoA epimerase family.</text>
</comment>
<dbReference type="GO" id="GO:0046872">
    <property type="term" value="F:metal ion binding"/>
    <property type="evidence" value="ECO:0007669"/>
    <property type="project" value="UniProtKB-KW"/>
</dbReference>
<dbReference type="Pfam" id="PF13669">
    <property type="entry name" value="Glyoxalase_4"/>
    <property type="match status" value="1"/>
</dbReference>
<dbReference type="GO" id="GO:0046491">
    <property type="term" value="P:L-methylmalonyl-CoA metabolic process"/>
    <property type="evidence" value="ECO:0007669"/>
    <property type="project" value="TreeGrafter"/>
</dbReference>
<dbReference type="InterPro" id="IPR051785">
    <property type="entry name" value="MMCE/EMCE_epimerase"/>
</dbReference>
<keyword evidence="5" id="KW-1185">Reference proteome</keyword>
<gene>
    <name evidence="4" type="ORF">HDA43_001723</name>
</gene>
<evidence type="ECO:0000313" key="5">
    <source>
        <dbReference type="Proteomes" id="UP000576393"/>
    </source>
</evidence>
<keyword evidence="4" id="KW-0413">Isomerase</keyword>
<keyword evidence="2" id="KW-0479">Metal-binding</keyword>
<dbReference type="EC" id="5.1.99.1" evidence="4"/>
<dbReference type="Proteomes" id="UP000576393">
    <property type="component" value="Unassembled WGS sequence"/>
</dbReference>
<dbReference type="InterPro" id="IPR037523">
    <property type="entry name" value="VOC_core"/>
</dbReference>
<protein>
    <submittedName>
        <fullName evidence="4">Methylmalonyl-CoA/ethylmalonyl-CoA epimerase</fullName>
        <ecNumber evidence="4">5.1.99.1</ecNumber>
    </submittedName>
</protein>
<proteinExistence type="inferred from homology"/>
<evidence type="ECO:0000313" key="4">
    <source>
        <dbReference type="EMBL" id="NYF39564.1"/>
    </source>
</evidence>
<organism evidence="4 5">
    <name type="scientific">Streptosporangium sandarakinum</name>
    <dbReference type="NCBI Taxonomy" id="1260955"/>
    <lineage>
        <taxon>Bacteria</taxon>
        <taxon>Bacillati</taxon>
        <taxon>Actinomycetota</taxon>
        <taxon>Actinomycetes</taxon>
        <taxon>Streptosporangiales</taxon>
        <taxon>Streptosporangiaceae</taxon>
        <taxon>Streptosporangium</taxon>
    </lineage>
</organism>
<dbReference type="SUPFAM" id="SSF54593">
    <property type="entry name" value="Glyoxalase/Bleomycin resistance protein/Dihydroxybiphenyl dioxygenase"/>
    <property type="match status" value="1"/>
</dbReference>
<evidence type="ECO:0000256" key="2">
    <source>
        <dbReference type="ARBA" id="ARBA00022723"/>
    </source>
</evidence>
<dbReference type="GO" id="GO:0004493">
    <property type="term" value="F:methylmalonyl-CoA epimerase activity"/>
    <property type="evidence" value="ECO:0007669"/>
    <property type="project" value="UniProtKB-EC"/>
</dbReference>
<feature type="domain" description="VOC" evidence="3">
    <location>
        <begin position="16"/>
        <end position="149"/>
    </location>
</feature>
<evidence type="ECO:0000259" key="3">
    <source>
        <dbReference type="PROSITE" id="PS51819"/>
    </source>
</evidence>
<sequence>MSTRPIAMEAVHMFMRIDHVGIACHDLEEKIAFFERTFDLRVVARETNEEQGVKEAMLHIADGEGGGSYIQLLEPLGPDTPVGKFLAKRGEGVHHVAFGVPDVAEAMREIGGRGVRVLDAEPRHGTLGSSIAFLHPKDMGGVLTELVQAPDTGDAAPGH</sequence>
<dbReference type="NCBIfam" id="TIGR03081">
    <property type="entry name" value="metmalonyl_epim"/>
    <property type="match status" value="1"/>
</dbReference>
<name>A0A852UWX0_9ACTN</name>
<accession>A0A852UWX0</accession>
<dbReference type="PANTHER" id="PTHR43048:SF3">
    <property type="entry name" value="METHYLMALONYL-COA EPIMERASE, MITOCHONDRIAL"/>
    <property type="match status" value="1"/>
</dbReference>